<evidence type="ECO:0000256" key="1">
    <source>
        <dbReference type="SAM" id="MobiDB-lite"/>
    </source>
</evidence>
<evidence type="ECO:0000313" key="3">
    <source>
        <dbReference type="EMBL" id="KAK6911735.1"/>
    </source>
</evidence>
<reference evidence="3 4" key="1">
    <citation type="submission" date="2023-12" db="EMBL/GenBank/DDBJ databases">
        <title>A high-quality genome assembly for Dillenia turbinata (Dilleniales).</title>
        <authorList>
            <person name="Chanderbali A."/>
        </authorList>
    </citation>
    <scope>NUCLEOTIDE SEQUENCE [LARGE SCALE GENOMIC DNA]</scope>
    <source>
        <strain evidence="3">LSX21</strain>
        <tissue evidence="3">Leaf</tissue>
    </source>
</reference>
<evidence type="ECO:0000259" key="2">
    <source>
        <dbReference type="PROSITE" id="PS50108"/>
    </source>
</evidence>
<dbReference type="SMART" id="SM00285">
    <property type="entry name" value="PBD"/>
    <property type="match status" value="1"/>
</dbReference>
<dbReference type="CDD" id="cd00132">
    <property type="entry name" value="CRIB"/>
    <property type="match status" value="1"/>
</dbReference>
<dbReference type="Proteomes" id="UP001370490">
    <property type="component" value="Unassembled WGS sequence"/>
</dbReference>
<dbReference type="InterPro" id="IPR044509">
    <property type="entry name" value="RIC2/4"/>
</dbReference>
<feature type="domain" description="CRIB" evidence="2">
    <location>
        <begin position="105"/>
        <end position="118"/>
    </location>
</feature>
<feature type="compositionally biased region" description="Polar residues" evidence="1">
    <location>
        <begin position="20"/>
        <end position="29"/>
    </location>
</feature>
<proteinExistence type="predicted"/>
<accession>A0AAN8UAC8</accession>
<dbReference type="EMBL" id="JBAMMX010000028">
    <property type="protein sequence ID" value="KAK6911735.1"/>
    <property type="molecule type" value="Genomic_DNA"/>
</dbReference>
<protein>
    <recommendedName>
        <fullName evidence="2">CRIB domain-containing protein</fullName>
    </recommendedName>
</protein>
<name>A0AAN8UAC8_9MAGN</name>
<sequence>MRDRMERLVVLPFSVGCVSQSSVAVGQQPSKRSKPDSISSSTKNTSKGRREEEESLSGESMKSSFRFLGLPKSNITNGFQRLFKSFSQLFVSKDGIEEMEMEMEIGFPTDVKHVTHIGPDGSATTNPVKGWDNLIISPELLSLPRVSLRQFELAKGAQADTPHVNYVPF</sequence>
<keyword evidence="4" id="KW-1185">Reference proteome</keyword>
<dbReference type="PANTHER" id="PTHR46931:SF14">
    <property type="entry name" value="CRIB DOMAIN-CONTAINING PROTEIN RIC2"/>
    <property type="match status" value="1"/>
</dbReference>
<evidence type="ECO:0000313" key="4">
    <source>
        <dbReference type="Proteomes" id="UP001370490"/>
    </source>
</evidence>
<comment type="caution">
    <text evidence="3">The sequence shown here is derived from an EMBL/GenBank/DDBJ whole genome shotgun (WGS) entry which is preliminary data.</text>
</comment>
<feature type="region of interest" description="Disordered" evidence="1">
    <location>
        <begin position="20"/>
        <end position="58"/>
    </location>
</feature>
<gene>
    <name evidence="3" type="ORF">RJ641_023828</name>
</gene>
<dbReference type="PROSITE" id="PS50108">
    <property type="entry name" value="CRIB"/>
    <property type="match status" value="1"/>
</dbReference>
<organism evidence="3 4">
    <name type="scientific">Dillenia turbinata</name>
    <dbReference type="NCBI Taxonomy" id="194707"/>
    <lineage>
        <taxon>Eukaryota</taxon>
        <taxon>Viridiplantae</taxon>
        <taxon>Streptophyta</taxon>
        <taxon>Embryophyta</taxon>
        <taxon>Tracheophyta</taxon>
        <taxon>Spermatophyta</taxon>
        <taxon>Magnoliopsida</taxon>
        <taxon>eudicotyledons</taxon>
        <taxon>Gunneridae</taxon>
        <taxon>Pentapetalae</taxon>
        <taxon>Dilleniales</taxon>
        <taxon>Dilleniaceae</taxon>
        <taxon>Dillenia</taxon>
    </lineage>
</organism>
<dbReference type="PANTHER" id="PTHR46931">
    <property type="entry name" value="CRIB DOMAIN-CONTAINING PROTEIN RIC2"/>
    <property type="match status" value="1"/>
</dbReference>
<dbReference type="AlphaFoldDB" id="A0AAN8UAC8"/>
<dbReference type="InterPro" id="IPR000095">
    <property type="entry name" value="CRIB_dom"/>
</dbReference>